<gene>
    <name evidence="2" type="ORF">EV665_101553</name>
</gene>
<organism evidence="2 3">
    <name type="scientific">Shinella granuli</name>
    <dbReference type="NCBI Taxonomy" id="323621"/>
    <lineage>
        <taxon>Bacteria</taxon>
        <taxon>Pseudomonadati</taxon>
        <taxon>Pseudomonadota</taxon>
        <taxon>Alphaproteobacteria</taxon>
        <taxon>Hyphomicrobiales</taxon>
        <taxon>Rhizobiaceae</taxon>
        <taxon>Shinella</taxon>
    </lineage>
</organism>
<dbReference type="RefSeq" id="WP_133032990.1">
    <property type="nucleotide sequence ID" value="NZ_BAABEI010000012.1"/>
</dbReference>
<reference evidence="2 3" key="1">
    <citation type="submission" date="2019-03" db="EMBL/GenBank/DDBJ databases">
        <title>Genomic Encyclopedia of Type Strains, Phase IV (KMG-IV): sequencing the most valuable type-strain genomes for metagenomic binning, comparative biology and taxonomic classification.</title>
        <authorList>
            <person name="Goeker M."/>
        </authorList>
    </citation>
    <scope>NUCLEOTIDE SEQUENCE [LARGE SCALE GENOMIC DNA]</scope>
    <source>
        <strain evidence="2 3">DSM 18401</strain>
    </source>
</reference>
<sequence>MGIIAKLLEQWMRFRRRQAEREALRLLVARRDIRLLRDVGLTLVEGSERGYALLPQVRERRWTAPLIRLPPPSPRRRGDGDAAPASASNIHNVKEKPAA</sequence>
<comment type="caution">
    <text evidence="2">The sequence shown here is derived from an EMBL/GenBank/DDBJ whole genome shotgun (WGS) entry which is preliminary data.</text>
</comment>
<proteinExistence type="predicted"/>
<dbReference type="AlphaFoldDB" id="A0A4R2D8I8"/>
<dbReference type="EMBL" id="SLVX01000001">
    <property type="protein sequence ID" value="TCN48814.1"/>
    <property type="molecule type" value="Genomic_DNA"/>
</dbReference>
<feature type="region of interest" description="Disordered" evidence="1">
    <location>
        <begin position="65"/>
        <end position="99"/>
    </location>
</feature>
<keyword evidence="3" id="KW-1185">Reference proteome</keyword>
<evidence type="ECO:0000313" key="2">
    <source>
        <dbReference type="EMBL" id="TCN48814.1"/>
    </source>
</evidence>
<dbReference type="Proteomes" id="UP000295351">
    <property type="component" value="Unassembled WGS sequence"/>
</dbReference>
<accession>A0A4R2D8I8</accession>
<evidence type="ECO:0000313" key="3">
    <source>
        <dbReference type="Proteomes" id="UP000295351"/>
    </source>
</evidence>
<evidence type="ECO:0000256" key="1">
    <source>
        <dbReference type="SAM" id="MobiDB-lite"/>
    </source>
</evidence>
<protein>
    <submittedName>
        <fullName evidence="2">Uncharacterized protein</fullName>
    </submittedName>
</protein>
<name>A0A4R2D8I8_SHIGR</name>